<organism evidence="1 2">
    <name type="scientific">Saccharolobus caldissimus</name>
    <dbReference type="NCBI Taxonomy" id="1702097"/>
    <lineage>
        <taxon>Archaea</taxon>
        <taxon>Thermoproteota</taxon>
        <taxon>Thermoprotei</taxon>
        <taxon>Sulfolobales</taxon>
        <taxon>Sulfolobaceae</taxon>
        <taxon>Saccharolobus</taxon>
    </lineage>
</organism>
<name>A0AAQ4CUV2_9CREN</name>
<reference evidence="1 2" key="1">
    <citation type="journal article" date="2022" name="Microbiol. Resour. Announc.">
        <title>Complete Genome Sequence of the Hyperthermophilic and Acidophilic Archaeon Saccharolobus caldissimus Strain HS-3T.</title>
        <authorList>
            <person name="Sakai H.D."/>
            <person name="Kurosawa N."/>
        </authorList>
    </citation>
    <scope>NUCLEOTIDE SEQUENCE [LARGE SCALE GENOMIC DNA]</scope>
    <source>
        <strain evidence="1 2">JCM32116</strain>
    </source>
</reference>
<dbReference type="AlphaFoldDB" id="A0AAQ4CUV2"/>
<dbReference type="RefSeq" id="WP_229569968.1">
    <property type="nucleotide sequence ID" value="NZ_AP025226.1"/>
</dbReference>
<evidence type="ECO:0000313" key="2">
    <source>
        <dbReference type="Proteomes" id="UP001319921"/>
    </source>
</evidence>
<gene>
    <name evidence="1" type="ORF">SACC_26000</name>
</gene>
<proteinExistence type="predicted"/>
<keyword evidence="2" id="KW-1185">Reference proteome</keyword>
<dbReference type="GeneID" id="68867318"/>
<dbReference type="KEGG" id="scas:SACC_26000"/>
<evidence type="ECO:0000313" key="1">
    <source>
        <dbReference type="EMBL" id="BDB99583.1"/>
    </source>
</evidence>
<dbReference type="Proteomes" id="UP001319921">
    <property type="component" value="Chromosome"/>
</dbReference>
<protein>
    <submittedName>
        <fullName evidence="1">Uncharacterized protein</fullName>
    </submittedName>
</protein>
<dbReference type="EMBL" id="AP025226">
    <property type="protein sequence ID" value="BDB99583.1"/>
    <property type="molecule type" value="Genomic_DNA"/>
</dbReference>
<sequence>MGKNLGLRIKRNSEEFYRLYQEGKKLGLANNILAFLLLSAIEEMSKYFIEVLISKCDDPKLRKNVRSRIYNEHIIKYEFFLAFYYIMQSFDVSTMLEMIKRLASKWINIRKRYLINVSYVEVKSEDLTEIENYYLNHEEIENAILELNRDESCDILNTLVNIIGRK</sequence>
<accession>A0AAQ4CUV2</accession>